<name>A0A5J4SS71_9ZZZZ</name>
<feature type="transmembrane region" description="Helical" evidence="1">
    <location>
        <begin position="6"/>
        <end position="26"/>
    </location>
</feature>
<reference evidence="2" key="1">
    <citation type="submission" date="2019-03" db="EMBL/GenBank/DDBJ databases">
        <title>Single cell metagenomics reveals metabolic interactions within the superorganism composed of flagellate Streblomastix strix and complex community of Bacteroidetes bacteria on its surface.</title>
        <authorList>
            <person name="Treitli S.C."/>
            <person name="Kolisko M."/>
            <person name="Husnik F."/>
            <person name="Keeling P."/>
            <person name="Hampl V."/>
        </authorList>
    </citation>
    <scope>NUCLEOTIDE SEQUENCE</scope>
    <source>
        <strain evidence="2">STM</strain>
    </source>
</reference>
<comment type="caution">
    <text evidence="2">The sequence shown here is derived from an EMBL/GenBank/DDBJ whole genome shotgun (WGS) entry which is preliminary data.</text>
</comment>
<keyword evidence="1" id="KW-0812">Transmembrane</keyword>
<organism evidence="2">
    <name type="scientific">termite gut metagenome</name>
    <dbReference type="NCBI Taxonomy" id="433724"/>
    <lineage>
        <taxon>unclassified sequences</taxon>
        <taxon>metagenomes</taxon>
        <taxon>organismal metagenomes</taxon>
    </lineage>
</organism>
<keyword evidence="1" id="KW-0472">Membrane</keyword>
<protein>
    <submittedName>
        <fullName evidence="2">Uncharacterized protein</fullName>
    </submittedName>
</protein>
<proteinExistence type="predicted"/>
<accession>A0A5J4SS71</accession>
<evidence type="ECO:0000256" key="1">
    <source>
        <dbReference type="SAM" id="Phobius"/>
    </source>
</evidence>
<sequence>MILLYYFVTLFFYYFITLYNSMVGFARQRWAMGTDQPHTGTPSNRIIIFPNQKIICNRNPPAERVGLI</sequence>
<dbReference type="EMBL" id="SNRY01000056">
    <property type="protein sequence ID" value="KAA6348986.1"/>
    <property type="molecule type" value="Genomic_DNA"/>
</dbReference>
<dbReference type="AlphaFoldDB" id="A0A5J4SS71"/>
<gene>
    <name evidence="2" type="ORF">EZS27_003586</name>
</gene>
<evidence type="ECO:0000313" key="2">
    <source>
        <dbReference type="EMBL" id="KAA6348986.1"/>
    </source>
</evidence>
<keyword evidence="1" id="KW-1133">Transmembrane helix</keyword>